<evidence type="ECO:0000259" key="8">
    <source>
        <dbReference type="PROSITE" id="PS51839"/>
    </source>
</evidence>
<comment type="cofactor">
    <cofactor evidence="1">
        <name>[4Fe-4S] cluster</name>
        <dbReference type="ChEBI" id="CHEBI:49883"/>
    </cofactor>
</comment>
<evidence type="ECO:0000313" key="10">
    <source>
        <dbReference type="Proteomes" id="UP000294547"/>
    </source>
</evidence>
<dbReference type="SUPFAM" id="SSF54862">
    <property type="entry name" value="4Fe-4S ferredoxins"/>
    <property type="match status" value="1"/>
</dbReference>
<keyword evidence="10" id="KW-1185">Reference proteome</keyword>
<feature type="domain" description="4Fe-4S His(Cys)3-ligated-type" evidence="8">
    <location>
        <begin position="80"/>
        <end position="119"/>
    </location>
</feature>
<dbReference type="SUPFAM" id="SSF54292">
    <property type="entry name" value="2Fe-2S ferredoxin-like"/>
    <property type="match status" value="1"/>
</dbReference>
<dbReference type="SMART" id="SM00929">
    <property type="entry name" value="NADH-G_4Fe-4S_3"/>
    <property type="match status" value="1"/>
</dbReference>
<dbReference type="InterPro" id="IPR036010">
    <property type="entry name" value="2Fe-2S_ferredoxin-like_sf"/>
</dbReference>
<dbReference type="GO" id="GO:0042773">
    <property type="term" value="P:ATP synthesis coupled electron transport"/>
    <property type="evidence" value="ECO:0007669"/>
    <property type="project" value="InterPro"/>
</dbReference>
<dbReference type="RefSeq" id="WP_207620297.1">
    <property type="nucleotide sequence ID" value="NZ_BSPM01000002.1"/>
</dbReference>
<dbReference type="Proteomes" id="UP000294547">
    <property type="component" value="Unassembled WGS sequence"/>
</dbReference>
<keyword evidence="3" id="KW-0004">4Fe-4S</keyword>
<comment type="similarity">
    <text evidence="2">Belongs to the complex I 75 kDa subunit family.</text>
</comment>
<evidence type="ECO:0000256" key="1">
    <source>
        <dbReference type="ARBA" id="ARBA00001966"/>
    </source>
</evidence>
<dbReference type="InterPro" id="IPR019574">
    <property type="entry name" value="NADH_UbQ_OxRdtase_Gsu_4Fe4S-bd"/>
</dbReference>
<protein>
    <submittedName>
        <fullName evidence="9">[NiFe] hydrogenase diaphorase moiety small subunit</fullName>
    </submittedName>
</protein>
<dbReference type="Pfam" id="PF13510">
    <property type="entry name" value="Fer2_4"/>
    <property type="match status" value="1"/>
</dbReference>
<dbReference type="GO" id="GO:0046872">
    <property type="term" value="F:metal ion binding"/>
    <property type="evidence" value="ECO:0007669"/>
    <property type="project" value="UniProtKB-KW"/>
</dbReference>
<accession>A0A4R6R6G2</accession>
<gene>
    <name evidence="9" type="ORF">EDD54_4403</name>
</gene>
<reference evidence="9 10" key="1">
    <citation type="submission" date="2019-03" db="EMBL/GenBank/DDBJ databases">
        <title>Genomic Encyclopedia of Type Strains, Phase IV (KMG-IV): sequencing the most valuable type-strain genomes for metagenomic binning, comparative biology and taxonomic classification.</title>
        <authorList>
            <person name="Goeker M."/>
        </authorList>
    </citation>
    <scope>NUCLEOTIDE SEQUENCE [LARGE SCALE GENOMIC DNA]</scope>
    <source>
        <strain evidence="9 10">DSM 102969</strain>
    </source>
</reference>
<dbReference type="InterPro" id="IPR001041">
    <property type="entry name" value="2Fe-2S_ferredoxin-type"/>
</dbReference>
<dbReference type="EMBL" id="SNXY01000012">
    <property type="protein sequence ID" value="TDP81533.1"/>
    <property type="molecule type" value="Genomic_DNA"/>
</dbReference>
<evidence type="ECO:0000256" key="3">
    <source>
        <dbReference type="ARBA" id="ARBA00022485"/>
    </source>
</evidence>
<dbReference type="CDD" id="cd00207">
    <property type="entry name" value="fer2"/>
    <property type="match status" value="1"/>
</dbReference>
<proteinExistence type="inferred from homology"/>
<dbReference type="InterPro" id="IPR000283">
    <property type="entry name" value="NADH_UbQ_OxRdtase_75kDa_su_CS"/>
</dbReference>
<dbReference type="Gene3D" id="3.30.70.20">
    <property type="match status" value="1"/>
</dbReference>
<sequence>MTEIENVVVIDGLRVPFEPGQTILEAALAAGVWIPHLCHHPDFAPHGSCKVCTVVVNGRNGSACTMRALPGQEVASATPEIQERRRTLLQMLFVEGNHFCPGCEKSGNCTLQALAYDAEMLTPRFDHFYPNRRLDGSHPDVLLDLDRCILCELCVRASRDVDGKSVFAVAGRGGDCRIVVNSPTGRLGDTDLAIEDAAAHVCPVGAILPKRVGFSVPIGARVFDAGPISEVSPHLARTEDGR</sequence>
<keyword evidence="5" id="KW-0408">Iron</keyword>
<dbReference type="InterPro" id="IPR016214">
    <property type="entry name" value="NAD-red_Hydgase_HoxS_gsu"/>
</dbReference>
<evidence type="ECO:0000259" key="7">
    <source>
        <dbReference type="PROSITE" id="PS51085"/>
    </source>
</evidence>
<organism evidence="9 10">
    <name type="scientific">Oharaeibacter diazotrophicus</name>
    <dbReference type="NCBI Taxonomy" id="1920512"/>
    <lineage>
        <taxon>Bacteria</taxon>
        <taxon>Pseudomonadati</taxon>
        <taxon>Pseudomonadota</taxon>
        <taxon>Alphaproteobacteria</taxon>
        <taxon>Hyphomicrobiales</taxon>
        <taxon>Pleomorphomonadaceae</taxon>
        <taxon>Oharaeibacter</taxon>
    </lineage>
</organism>
<dbReference type="PROSITE" id="PS51085">
    <property type="entry name" value="2FE2S_FER_2"/>
    <property type="match status" value="1"/>
</dbReference>
<dbReference type="Pfam" id="PF10588">
    <property type="entry name" value="NADH-G_4Fe-4S_3"/>
    <property type="match status" value="1"/>
</dbReference>
<dbReference type="Pfam" id="PF13459">
    <property type="entry name" value="Fer4_15"/>
    <property type="match status" value="1"/>
</dbReference>
<feature type="domain" description="2Fe-2S ferredoxin-type" evidence="7">
    <location>
        <begin position="5"/>
        <end position="80"/>
    </location>
</feature>
<name>A0A4R6R6G2_9HYPH</name>
<dbReference type="Gene3D" id="3.10.20.740">
    <property type="match status" value="1"/>
</dbReference>
<comment type="caution">
    <text evidence="9">The sequence shown here is derived from an EMBL/GenBank/DDBJ whole genome shotgun (WGS) entry which is preliminary data.</text>
</comment>
<keyword evidence="4" id="KW-0479">Metal-binding</keyword>
<dbReference type="PROSITE" id="PS00642">
    <property type="entry name" value="COMPLEX1_75K_2"/>
    <property type="match status" value="1"/>
</dbReference>
<keyword evidence="6" id="KW-0411">Iron-sulfur</keyword>
<dbReference type="GO" id="GO:0016491">
    <property type="term" value="F:oxidoreductase activity"/>
    <property type="evidence" value="ECO:0007669"/>
    <property type="project" value="InterPro"/>
</dbReference>
<dbReference type="PIRSF" id="PIRSF000309">
    <property type="entry name" value="NAD_red_hyd_HoxU"/>
    <property type="match status" value="1"/>
</dbReference>
<dbReference type="AlphaFoldDB" id="A0A4R6R6G2"/>
<evidence type="ECO:0000256" key="4">
    <source>
        <dbReference type="ARBA" id="ARBA00022723"/>
    </source>
</evidence>
<dbReference type="GO" id="GO:0016020">
    <property type="term" value="C:membrane"/>
    <property type="evidence" value="ECO:0007669"/>
    <property type="project" value="InterPro"/>
</dbReference>
<dbReference type="GO" id="GO:0051539">
    <property type="term" value="F:4 iron, 4 sulfur cluster binding"/>
    <property type="evidence" value="ECO:0007669"/>
    <property type="project" value="UniProtKB-KW"/>
</dbReference>
<evidence type="ECO:0000256" key="5">
    <source>
        <dbReference type="ARBA" id="ARBA00023004"/>
    </source>
</evidence>
<evidence type="ECO:0000256" key="6">
    <source>
        <dbReference type="ARBA" id="ARBA00023014"/>
    </source>
</evidence>
<evidence type="ECO:0000256" key="2">
    <source>
        <dbReference type="ARBA" id="ARBA00005404"/>
    </source>
</evidence>
<dbReference type="GO" id="GO:0008137">
    <property type="term" value="F:NADH dehydrogenase (ubiquinone) activity"/>
    <property type="evidence" value="ECO:0007669"/>
    <property type="project" value="InterPro"/>
</dbReference>
<dbReference type="PROSITE" id="PS51839">
    <property type="entry name" value="4FE4S_HC3"/>
    <property type="match status" value="1"/>
</dbReference>
<evidence type="ECO:0000313" key="9">
    <source>
        <dbReference type="EMBL" id="TDP81533.1"/>
    </source>
</evidence>